<keyword evidence="1" id="KW-1133">Transmembrane helix</keyword>
<protein>
    <submittedName>
        <fullName evidence="2">Uncharacterized protein</fullName>
    </submittedName>
</protein>
<dbReference type="EMBL" id="JNHM01000148">
    <property type="protein sequence ID" value="KDS45105.1"/>
    <property type="molecule type" value="Genomic_DNA"/>
</dbReference>
<organism evidence="2 3">
    <name type="scientific">Phocaeicola vulgatus str. 3975 RP4</name>
    <dbReference type="NCBI Taxonomy" id="1339352"/>
    <lineage>
        <taxon>Bacteria</taxon>
        <taxon>Pseudomonadati</taxon>
        <taxon>Bacteroidota</taxon>
        <taxon>Bacteroidia</taxon>
        <taxon>Bacteroidales</taxon>
        <taxon>Bacteroidaceae</taxon>
        <taxon>Phocaeicola</taxon>
    </lineage>
</organism>
<feature type="transmembrane region" description="Helical" evidence="1">
    <location>
        <begin position="51"/>
        <end position="74"/>
    </location>
</feature>
<gene>
    <name evidence="2" type="ORF">M099_4103</name>
</gene>
<sequence length="92" mass="10329">MCSRKVSGCMEPAPISPSPPALLTAEASRQPLHHTIPPCMMGYFIPKRLQILFICNNLIICLFANVPITMWDIIQPISTLTNCSLYKTTNFY</sequence>
<accession>A0A069S413</accession>
<keyword evidence="1" id="KW-0812">Transmembrane</keyword>
<reference evidence="2 3" key="1">
    <citation type="submission" date="2014-04" db="EMBL/GenBank/DDBJ databases">
        <authorList>
            <person name="Sears C."/>
            <person name="Carroll K."/>
            <person name="Sack B.R."/>
            <person name="Qadri F."/>
            <person name="Myers L.L."/>
            <person name="Chung G.-T."/>
            <person name="Escheverria P."/>
            <person name="Fraser C.M."/>
            <person name="Sadzewicz L."/>
            <person name="Shefchek K.A."/>
            <person name="Tallon L."/>
            <person name="Das S.P."/>
            <person name="Daugherty S."/>
            <person name="Mongodin E.F."/>
        </authorList>
    </citation>
    <scope>NUCLEOTIDE SEQUENCE [LARGE SCALE GENOMIC DNA]</scope>
    <source>
        <strain evidence="2 3">3975 RP4</strain>
    </source>
</reference>
<name>A0A069S413_PHOVU</name>
<evidence type="ECO:0000313" key="2">
    <source>
        <dbReference type="EMBL" id="KDS45105.1"/>
    </source>
</evidence>
<dbReference type="Proteomes" id="UP000027661">
    <property type="component" value="Unassembled WGS sequence"/>
</dbReference>
<proteinExistence type="predicted"/>
<dbReference type="AlphaFoldDB" id="A0A069S413"/>
<dbReference type="PATRIC" id="fig|1339352.3.peg.3849"/>
<evidence type="ECO:0000256" key="1">
    <source>
        <dbReference type="SAM" id="Phobius"/>
    </source>
</evidence>
<comment type="caution">
    <text evidence="2">The sequence shown here is derived from an EMBL/GenBank/DDBJ whole genome shotgun (WGS) entry which is preliminary data.</text>
</comment>
<evidence type="ECO:0000313" key="3">
    <source>
        <dbReference type="Proteomes" id="UP000027661"/>
    </source>
</evidence>
<keyword evidence="1" id="KW-0472">Membrane</keyword>